<dbReference type="EMBL" id="SRYR01000006">
    <property type="protein sequence ID" value="TGY41632.1"/>
    <property type="molecule type" value="Genomic_DNA"/>
</dbReference>
<dbReference type="NCBIfam" id="TIGR00246">
    <property type="entry name" value="tRNA_RlmH_YbeA"/>
    <property type="match status" value="1"/>
</dbReference>
<dbReference type="RefSeq" id="WP_136007376.1">
    <property type="nucleotide sequence ID" value="NZ_SRYR01000006.1"/>
</dbReference>
<feature type="binding site" evidence="7">
    <location>
        <position position="108"/>
    </location>
    <ligand>
        <name>S-adenosyl-L-methionine</name>
        <dbReference type="ChEBI" id="CHEBI:59789"/>
    </ligand>
</feature>
<dbReference type="PANTHER" id="PTHR33603:SF1">
    <property type="entry name" value="RIBOSOMAL RNA LARGE SUBUNIT METHYLTRANSFERASE H"/>
    <property type="match status" value="1"/>
</dbReference>
<keyword evidence="3 7" id="KW-0489">Methyltransferase</keyword>
<evidence type="ECO:0000256" key="6">
    <source>
        <dbReference type="ARBA" id="ARBA00038303"/>
    </source>
</evidence>
<dbReference type="PANTHER" id="PTHR33603">
    <property type="entry name" value="METHYLTRANSFERASE"/>
    <property type="match status" value="1"/>
</dbReference>
<comment type="subunit">
    <text evidence="7">Homodimer.</text>
</comment>
<dbReference type="InterPro" id="IPR003742">
    <property type="entry name" value="RlmH-like"/>
</dbReference>
<dbReference type="EC" id="2.1.1.177" evidence="7"/>
<evidence type="ECO:0000256" key="5">
    <source>
        <dbReference type="ARBA" id="ARBA00022691"/>
    </source>
</evidence>
<evidence type="ECO:0000313" key="8">
    <source>
        <dbReference type="EMBL" id="TGY41632.1"/>
    </source>
</evidence>
<dbReference type="CDD" id="cd18081">
    <property type="entry name" value="RlmH-like"/>
    <property type="match status" value="1"/>
</dbReference>
<dbReference type="InterPro" id="IPR029028">
    <property type="entry name" value="Alpha/beta_knot_MTases"/>
</dbReference>
<dbReference type="Gene3D" id="3.40.1280.10">
    <property type="match status" value="1"/>
</dbReference>
<evidence type="ECO:0000256" key="1">
    <source>
        <dbReference type="ARBA" id="ARBA00022490"/>
    </source>
</evidence>
<keyword evidence="4 7" id="KW-0808">Transferase</keyword>
<accession>A0A4S2DJ50</accession>
<name>A0A4S2DJ50_9CLOT</name>
<evidence type="ECO:0000313" key="9">
    <source>
        <dbReference type="Proteomes" id="UP000306888"/>
    </source>
</evidence>
<sequence length="159" mass="18344">MNITIISVGKLKEKYLKQAIDEYSKRLSRYCKLDIIELQDEKTPDNASEKEELQIKDKEGDLILSKIKDNMHVIAMDLKGENLTSEQFAAYIENCGVMGNSNIAFIIGGSLGLSQKVLKRANYKLCFSKMTFPHQLFRVMLLEQIYRGYRIMKGEPYHK</sequence>
<dbReference type="Pfam" id="PF02590">
    <property type="entry name" value="SPOUT_MTase"/>
    <property type="match status" value="1"/>
</dbReference>
<dbReference type="InterPro" id="IPR029026">
    <property type="entry name" value="tRNA_m1G_MTases_N"/>
</dbReference>
<evidence type="ECO:0000256" key="7">
    <source>
        <dbReference type="HAMAP-Rule" id="MF_00658"/>
    </source>
</evidence>
<comment type="caution">
    <text evidence="8">The sequence shown here is derived from an EMBL/GenBank/DDBJ whole genome shotgun (WGS) entry which is preliminary data.</text>
</comment>
<comment type="subcellular location">
    <subcellularLocation>
        <location evidence="7">Cytoplasm</location>
    </subcellularLocation>
</comment>
<organism evidence="8 9">
    <name type="scientific">Clostridium sartagoforme</name>
    <dbReference type="NCBI Taxonomy" id="84031"/>
    <lineage>
        <taxon>Bacteria</taxon>
        <taxon>Bacillati</taxon>
        <taxon>Bacillota</taxon>
        <taxon>Clostridia</taxon>
        <taxon>Eubacteriales</taxon>
        <taxon>Clostridiaceae</taxon>
        <taxon>Clostridium</taxon>
    </lineage>
</organism>
<keyword evidence="9" id="KW-1185">Reference proteome</keyword>
<dbReference type="NCBIfam" id="NF000985">
    <property type="entry name" value="PRK00103.1-3"/>
    <property type="match status" value="1"/>
</dbReference>
<dbReference type="SUPFAM" id="SSF75217">
    <property type="entry name" value="alpha/beta knot"/>
    <property type="match status" value="1"/>
</dbReference>
<dbReference type="GO" id="GO:0070038">
    <property type="term" value="F:rRNA (pseudouridine-N3-)-methyltransferase activity"/>
    <property type="evidence" value="ECO:0007669"/>
    <property type="project" value="UniProtKB-UniRule"/>
</dbReference>
<evidence type="ECO:0000256" key="2">
    <source>
        <dbReference type="ARBA" id="ARBA00022552"/>
    </source>
</evidence>
<protein>
    <recommendedName>
        <fullName evidence="7">Ribosomal RNA large subunit methyltransferase H</fullName>
        <ecNumber evidence="7">2.1.1.177</ecNumber>
    </recommendedName>
    <alternativeName>
        <fullName evidence="7">23S rRNA (pseudouridine1915-N3)-methyltransferase</fullName>
    </alternativeName>
    <alternativeName>
        <fullName evidence="7">23S rRNA m3Psi1915 methyltransferase</fullName>
    </alternativeName>
    <alternativeName>
        <fullName evidence="7">rRNA (pseudouridine-N3-)-methyltransferase RlmH</fullName>
    </alternativeName>
</protein>
<dbReference type="PIRSF" id="PIRSF004505">
    <property type="entry name" value="MT_bac"/>
    <property type="match status" value="1"/>
</dbReference>
<keyword evidence="1 7" id="KW-0963">Cytoplasm</keyword>
<feature type="binding site" evidence="7">
    <location>
        <begin position="127"/>
        <end position="132"/>
    </location>
    <ligand>
        <name>S-adenosyl-L-methionine</name>
        <dbReference type="ChEBI" id="CHEBI:59789"/>
    </ligand>
</feature>
<evidence type="ECO:0000256" key="3">
    <source>
        <dbReference type="ARBA" id="ARBA00022603"/>
    </source>
</evidence>
<dbReference type="OrthoDB" id="9806643at2"/>
<dbReference type="Proteomes" id="UP000306888">
    <property type="component" value="Unassembled WGS sequence"/>
</dbReference>
<comment type="catalytic activity">
    <reaction evidence="7">
        <text>pseudouridine(1915) in 23S rRNA + S-adenosyl-L-methionine = N(3)-methylpseudouridine(1915) in 23S rRNA + S-adenosyl-L-homocysteine + H(+)</text>
        <dbReference type="Rhea" id="RHEA:42752"/>
        <dbReference type="Rhea" id="RHEA-COMP:10221"/>
        <dbReference type="Rhea" id="RHEA-COMP:10222"/>
        <dbReference type="ChEBI" id="CHEBI:15378"/>
        <dbReference type="ChEBI" id="CHEBI:57856"/>
        <dbReference type="ChEBI" id="CHEBI:59789"/>
        <dbReference type="ChEBI" id="CHEBI:65314"/>
        <dbReference type="ChEBI" id="CHEBI:74486"/>
        <dbReference type="EC" id="2.1.1.177"/>
    </reaction>
</comment>
<dbReference type="HAMAP" id="MF_00658">
    <property type="entry name" value="23SrRNA_methyltr_H"/>
    <property type="match status" value="1"/>
</dbReference>
<evidence type="ECO:0000256" key="4">
    <source>
        <dbReference type="ARBA" id="ARBA00022679"/>
    </source>
</evidence>
<gene>
    <name evidence="7 8" type="primary">rlmH</name>
    <name evidence="8" type="ORF">E5347_11505</name>
</gene>
<reference evidence="8 9" key="1">
    <citation type="submission" date="2019-04" db="EMBL/GenBank/DDBJ databases">
        <title>Microbes associate with the intestines of laboratory mice.</title>
        <authorList>
            <person name="Navarre W."/>
            <person name="Wong E."/>
            <person name="Huang K."/>
            <person name="Tropini C."/>
            <person name="Ng K."/>
            <person name="Yu B."/>
        </authorList>
    </citation>
    <scope>NUCLEOTIDE SEQUENCE [LARGE SCALE GENOMIC DNA]</scope>
    <source>
        <strain evidence="8 9">NM50_B9-20</strain>
    </source>
</reference>
<proteinExistence type="inferred from homology"/>
<keyword evidence="2 7" id="KW-0698">rRNA processing</keyword>
<comment type="similarity">
    <text evidence="6 7">Belongs to the RNA methyltransferase RlmH family.</text>
</comment>
<comment type="function">
    <text evidence="7">Specifically methylates the pseudouridine at position 1915 (m3Psi1915) in 23S rRNA.</text>
</comment>
<dbReference type="GO" id="GO:0005737">
    <property type="term" value="C:cytoplasm"/>
    <property type="evidence" value="ECO:0007669"/>
    <property type="project" value="UniProtKB-SubCell"/>
</dbReference>
<dbReference type="AlphaFoldDB" id="A0A4S2DJ50"/>
<comment type="caution">
    <text evidence="7">Lacks conserved residue(s) required for the propagation of feature annotation.</text>
</comment>
<keyword evidence="5 7" id="KW-0949">S-adenosyl-L-methionine</keyword>